<organism evidence="3 4">
    <name type="scientific">Herbaspirillum frisingense GSF30</name>
    <dbReference type="NCBI Taxonomy" id="864073"/>
    <lineage>
        <taxon>Bacteria</taxon>
        <taxon>Pseudomonadati</taxon>
        <taxon>Pseudomonadota</taxon>
        <taxon>Betaproteobacteria</taxon>
        <taxon>Burkholderiales</taxon>
        <taxon>Oxalobacteraceae</taxon>
        <taxon>Herbaspirillum</taxon>
    </lineage>
</organism>
<dbReference type="GO" id="GO:0003677">
    <property type="term" value="F:DNA binding"/>
    <property type="evidence" value="ECO:0007669"/>
    <property type="project" value="InterPro"/>
</dbReference>
<protein>
    <recommendedName>
        <fullName evidence="5">DUF2384 domain-containing protein</fullName>
    </recommendedName>
</protein>
<feature type="domain" description="Antitoxin Xre-like helix-turn-helix" evidence="2">
    <location>
        <begin position="40"/>
        <end position="99"/>
    </location>
</feature>
<dbReference type="InterPro" id="IPR011979">
    <property type="entry name" value="Antitox_Xre"/>
</dbReference>
<gene>
    <name evidence="3" type="ORF">HFRIS_011908</name>
</gene>
<dbReference type="Pfam" id="PF20432">
    <property type="entry name" value="Xre-like-HTH"/>
    <property type="match status" value="1"/>
</dbReference>
<evidence type="ECO:0000313" key="3">
    <source>
        <dbReference type="EMBL" id="EOA04641.1"/>
    </source>
</evidence>
<reference evidence="3 4" key="1">
    <citation type="journal article" date="2013" name="Front. Microbiol.">
        <title>The genome of the endophytic bacterium H. frisingense GSF30(T) identifies diverse strategies in the Herbaspirillum genus to interact with plants.</title>
        <authorList>
            <person name="Straub D."/>
            <person name="Rothballer M."/>
            <person name="Hartmann A."/>
            <person name="Ludewig U."/>
        </authorList>
    </citation>
    <scope>NUCLEOTIDE SEQUENCE [LARGE SCALE GENOMIC DNA]</scope>
    <source>
        <strain evidence="3 4">GSF30</strain>
    </source>
</reference>
<dbReference type="RefSeq" id="WP_006463590.1">
    <property type="nucleotide sequence ID" value="NZ_AEEC02000014.1"/>
</dbReference>
<accession>A0AAI9N3N0</accession>
<evidence type="ECO:0000313" key="4">
    <source>
        <dbReference type="Proteomes" id="UP000006772"/>
    </source>
</evidence>
<dbReference type="Proteomes" id="UP000006772">
    <property type="component" value="Unassembled WGS sequence"/>
</dbReference>
<dbReference type="AlphaFoldDB" id="A0AAI9N3N0"/>
<dbReference type="EMBL" id="AEEC02000014">
    <property type="protein sequence ID" value="EOA04641.1"/>
    <property type="molecule type" value="Genomic_DNA"/>
</dbReference>
<proteinExistence type="predicted"/>
<dbReference type="NCBIfam" id="TIGR02293">
    <property type="entry name" value="TAS_TIGR02293"/>
    <property type="match status" value="1"/>
</dbReference>
<dbReference type="Pfam" id="PF09722">
    <property type="entry name" value="Xre_MbcA_ParS_C"/>
    <property type="match status" value="1"/>
</dbReference>
<evidence type="ECO:0000259" key="1">
    <source>
        <dbReference type="Pfam" id="PF09722"/>
    </source>
</evidence>
<dbReference type="InterPro" id="IPR046847">
    <property type="entry name" value="Xre-like_HTH"/>
</dbReference>
<evidence type="ECO:0008006" key="5">
    <source>
        <dbReference type="Google" id="ProtNLM"/>
    </source>
</evidence>
<dbReference type="InterPro" id="IPR024467">
    <property type="entry name" value="Xre/MbcA/ParS-like_toxin-bd"/>
</dbReference>
<comment type="caution">
    <text evidence="3">The sequence shown here is derived from an EMBL/GenBank/DDBJ whole genome shotgun (WGS) entry which is preliminary data.</text>
</comment>
<name>A0AAI9N3N0_9BURK</name>
<feature type="domain" description="Antitoxin Xre/MbcA/ParS-like toxin-binding" evidence="1">
    <location>
        <begin position="104"/>
        <end position="154"/>
    </location>
</feature>
<evidence type="ECO:0000259" key="2">
    <source>
        <dbReference type="Pfam" id="PF20432"/>
    </source>
</evidence>
<sequence>MATRSAAVRASASAKVTHGLGARPHDFERFASMDPISQGRTIRDGMEAIIAERVAKELLQVPLQTLLAGLGLPSSTILRKISRKERLSGPESDRIARVLYVREQAADVFEDEALAAQWMCRPNATLGGMTPLEVLDTQPGYDRVRDILSRIAFGVAA</sequence>